<evidence type="ECO:0000256" key="4">
    <source>
        <dbReference type="ARBA" id="ARBA00023065"/>
    </source>
</evidence>
<dbReference type="GO" id="GO:0046933">
    <property type="term" value="F:proton-transporting ATP synthase activity, rotational mechanism"/>
    <property type="evidence" value="ECO:0007669"/>
    <property type="project" value="UniProtKB-UniRule"/>
</dbReference>
<dbReference type="NCBIfam" id="TIGR01145">
    <property type="entry name" value="ATP_synt_delta"/>
    <property type="match status" value="1"/>
</dbReference>
<keyword evidence="4 7" id="KW-0406">Ion transport</keyword>
<dbReference type="SUPFAM" id="SSF47928">
    <property type="entry name" value="N-terminal domain of the delta subunit of the F1F0-ATP synthase"/>
    <property type="match status" value="1"/>
</dbReference>
<comment type="similarity">
    <text evidence="7">Belongs to the ATPase delta chain family.</text>
</comment>
<dbReference type="EMBL" id="CYYC01000024">
    <property type="protein sequence ID" value="CUN07013.1"/>
    <property type="molecule type" value="Genomic_DNA"/>
</dbReference>
<dbReference type="GO" id="GO:0005886">
    <property type="term" value="C:plasma membrane"/>
    <property type="evidence" value="ECO:0007669"/>
    <property type="project" value="UniProtKB-SubCell"/>
</dbReference>
<organism evidence="8 9">
    <name type="scientific">Anaerobutyricum hallii</name>
    <dbReference type="NCBI Taxonomy" id="39488"/>
    <lineage>
        <taxon>Bacteria</taxon>
        <taxon>Bacillati</taxon>
        <taxon>Bacillota</taxon>
        <taxon>Clostridia</taxon>
        <taxon>Lachnospirales</taxon>
        <taxon>Lachnospiraceae</taxon>
        <taxon>Anaerobutyricum</taxon>
    </lineage>
</organism>
<dbReference type="Gene3D" id="1.10.520.20">
    <property type="entry name" value="N-terminal domain of the delta subunit of the F1F0-ATP synthase"/>
    <property type="match status" value="1"/>
</dbReference>
<dbReference type="RefSeq" id="WP_055183002.1">
    <property type="nucleotide sequence ID" value="NZ_CYYC01000024.1"/>
</dbReference>
<comment type="function">
    <text evidence="7">This protein is part of the stalk that links CF(0) to CF(1). It either transmits conformational changes from CF(0) to CF(1) or is implicated in proton conduction.</text>
</comment>
<dbReference type="PANTHER" id="PTHR11910">
    <property type="entry name" value="ATP SYNTHASE DELTA CHAIN"/>
    <property type="match status" value="1"/>
</dbReference>
<evidence type="ECO:0000256" key="1">
    <source>
        <dbReference type="ARBA" id="ARBA00004370"/>
    </source>
</evidence>
<evidence type="ECO:0000256" key="3">
    <source>
        <dbReference type="ARBA" id="ARBA00022781"/>
    </source>
</evidence>
<dbReference type="OrthoDB" id="9802471at2"/>
<keyword evidence="2 7" id="KW-0813">Transport</keyword>
<dbReference type="GO" id="GO:0045259">
    <property type="term" value="C:proton-transporting ATP synthase complex"/>
    <property type="evidence" value="ECO:0007669"/>
    <property type="project" value="UniProtKB-KW"/>
</dbReference>
<evidence type="ECO:0000313" key="9">
    <source>
        <dbReference type="Proteomes" id="UP000095390"/>
    </source>
</evidence>
<evidence type="ECO:0000256" key="7">
    <source>
        <dbReference type="HAMAP-Rule" id="MF_01416"/>
    </source>
</evidence>
<keyword evidence="7" id="KW-0139">CF(1)</keyword>
<sequence>MAKRVSSIYGNALFELAVEEKKVDALLSEVQTLQQLLLENADLLSLLNHPEVSKIEKLDLLKNIFSGRASDEVLGFLSIIVEKDRQKDIPKIFEFFVDKAKEYKGIGKVKVVSATELSARQKEKLTKRLLETTKYTSFEVDYQIDPALLGGLIIRIEDRVLDSSLKTQIEKLSKGLSKLSLEKEGVVGVG</sequence>
<name>A0A173TVY0_9FIRM</name>
<dbReference type="HAMAP" id="MF_01416">
    <property type="entry name" value="ATP_synth_delta_bact"/>
    <property type="match status" value="1"/>
</dbReference>
<keyword evidence="7" id="KW-1003">Cell membrane</keyword>
<evidence type="ECO:0000313" key="8">
    <source>
        <dbReference type="EMBL" id="CUN07013.1"/>
    </source>
</evidence>
<dbReference type="InterPro" id="IPR000711">
    <property type="entry name" value="ATPase_OSCP/dsu"/>
</dbReference>
<proteinExistence type="inferred from homology"/>
<protein>
    <recommendedName>
        <fullName evidence="7">ATP synthase subunit delta</fullName>
    </recommendedName>
    <alternativeName>
        <fullName evidence="7">ATP synthase F(1) sector subunit delta</fullName>
    </alternativeName>
    <alternativeName>
        <fullName evidence="7">F-type ATPase subunit delta</fullName>
        <shortName evidence="7">F-ATPase subunit delta</shortName>
    </alternativeName>
</protein>
<dbReference type="AlphaFoldDB" id="A0A173TVY0"/>
<keyword evidence="3 7" id="KW-0375">Hydrogen ion transport</keyword>
<keyword evidence="5 7" id="KW-0472">Membrane</keyword>
<accession>A0A173TVY0</accession>
<evidence type="ECO:0000256" key="2">
    <source>
        <dbReference type="ARBA" id="ARBA00022448"/>
    </source>
</evidence>
<dbReference type="Proteomes" id="UP000095390">
    <property type="component" value="Unassembled WGS sequence"/>
</dbReference>
<evidence type="ECO:0000256" key="6">
    <source>
        <dbReference type="ARBA" id="ARBA00023310"/>
    </source>
</evidence>
<dbReference type="PRINTS" id="PR00125">
    <property type="entry name" value="ATPASEDELTA"/>
</dbReference>
<dbReference type="InterPro" id="IPR026015">
    <property type="entry name" value="ATP_synth_OSCP/delta_N_sf"/>
</dbReference>
<comment type="function">
    <text evidence="7">F(1)F(0) ATP synthase produces ATP from ADP in the presence of a proton or sodium gradient. F-type ATPases consist of two structural domains, F(1) containing the extramembraneous catalytic core and F(0) containing the membrane proton channel, linked together by a central stalk and a peripheral stalk. During catalysis, ATP synthesis in the catalytic domain of F(1) is coupled via a rotary mechanism of the central stalk subunits to proton translocation.</text>
</comment>
<reference evidence="8 9" key="1">
    <citation type="submission" date="2015-09" db="EMBL/GenBank/DDBJ databases">
        <authorList>
            <consortium name="Pathogen Informatics"/>
        </authorList>
    </citation>
    <scope>NUCLEOTIDE SEQUENCE [LARGE SCALE GENOMIC DNA]</scope>
    <source>
        <strain evidence="8 9">2789STDY5834966</strain>
    </source>
</reference>
<keyword evidence="6 7" id="KW-0066">ATP synthesis</keyword>
<comment type="subcellular location">
    <subcellularLocation>
        <location evidence="7">Cell membrane</location>
        <topology evidence="7">Peripheral membrane protein</topology>
    </subcellularLocation>
    <subcellularLocation>
        <location evidence="1">Membrane</location>
    </subcellularLocation>
</comment>
<dbReference type="Pfam" id="PF00213">
    <property type="entry name" value="OSCP"/>
    <property type="match status" value="1"/>
</dbReference>
<evidence type="ECO:0000256" key="5">
    <source>
        <dbReference type="ARBA" id="ARBA00023136"/>
    </source>
</evidence>
<gene>
    <name evidence="8" type="primary">atpH_2</name>
    <name evidence="7" type="synonym">atpH</name>
    <name evidence="8" type="ORF">ERS852578_02000</name>
</gene>